<dbReference type="eggNOG" id="COG1670">
    <property type="taxonomic scope" value="Bacteria"/>
</dbReference>
<sequence>MVLKKETMPTLARTSHKHWPVWNNHFFQRIVLDAVCGGVWYDHLPRPAYRHLTKDQAATAVALCEKIMSGKVDLEMLNQQSLAWRGKTRVIKKEA</sequence>
<organism evidence="1 2">
    <name type="scientific">Octadecabacter arcticus 238</name>
    <dbReference type="NCBI Taxonomy" id="391616"/>
    <lineage>
        <taxon>Bacteria</taxon>
        <taxon>Pseudomonadati</taxon>
        <taxon>Pseudomonadota</taxon>
        <taxon>Alphaproteobacteria</taxon>
        <taxon>Rhodobacterales</taxon>
        <taxon>Roseobacteraceae</taxon>
        <taxon>Octadecabacter</taxon>
    </lineage>
</organism>
<dbReference type="KEGG" id="oar:OA238_c29730"/>
<reference evidence="1 2" key="1">
    <citation type="journal article" date="2013" name="PLoS ONE">
        <title>Poles Apart: Arctic and Antarctic Octadecabacter strains Share High Genome Plasticity and a New Type of Xanthorhodopsin.</title>
        <authorList>
            <person name="Vollmers J."/>
            <person name="Voget S."/>
            <person name="Dietrich S."/>
            <person name="Gollnow K."/>
            <person name="Smits M."/>
            <person name="Meyer K."/>
            <person name="Brinkhoff T."/>
            <person name="Simon M."/>
            <person name="Daniel R."/>
        </authorList>
    </citation>
    <scope>NUCLEOTIDE SEQUENCE [LARGE SCALE GENOMIC DNA]</scope>
    <source>
        <strain evidence="1 2">238</strain>
    </source>
</reference>
<dbReference type="HOGENOM" id="CLU_165261_0_0_5"/>
<name>M9RKA1_9RHOB</name>
<dbReference type="EMBL" id="CP003742">
    <property type="protein sequence ID" value="AGI72984.1"/>
    <property type="molecule type" value="Genomic_DNA"/>
</dbReference>
<proteinExistence type="predicted"/>
<dbReference type="AlphaFoldDB" id="M9RKA1"/>
<keyword evidence="2" id="KW-1185">Reference proteome</keyword>
<protein>
    <submittedName>
        <fullName evidence="1">Uncharacterized protein</fullName>
    </submittedName>
</protein>
<evidence type="ECO:0000313" key="1">
    <source>
        <dbReference type="EMBL" id="AGI72984.1"/>
    </source>
</evidence>
<dbReference type="OrthoDB" id="281270at2"/>
<accession>M9RKA1</accession>
<dbReference type="Proteomes" id="UP000004688">
    <property type="component" value="Chromosome"/>
</dbReference>
<dbReference type="STRING" id="391616.OA238_c29730"/>
<gene>
    <name evidence="1" type="ORF">OA238_c29730</name>
</gene>
<evidence type="ECO:0000313" key="2">
    <source>
        <dbReference type="Proteomes" id="UP000004688"/>
    </source>
</evidence>